<dbReference type="PANTHER" id="PTHR30443:SF0">
    <property type="entry name" value="PHOSPHOETHANOLAMINE TRANSFERASE EPTA"/>
    <property type="match status" value="1"/>
</dbReference>
<gene>
    <name evidence="3" type="ORF">FcAc13_06205</name>
</gene>
<protein>
    <submittedName>
        <fullName evidence="3">Sulfatase-like hydrolase/transferase</fullName>
    </submittedName>
</protein>
<reference evidence="3 4" key="1">
    <citation type="submission" date="2020-06" db="EMBL/GenBank/DDBJ databases">
        <title>Frischella cerana isolated from Apis cerana gut homogenate.</title>
        <authorList>
            <person name="Wolter L.A."/>
            <person name="Suenami S."/>
            <person name="Miyazaki R."/>
        </authorList>
    </citation>
    <scope>NUCLEOTIDE SEQUENCE [LARGE SCALE GENOMIC DNA]</scope>
    <source>
        <strain evidence="3 4">Ac13</strain>
    </source>
</reference>
<evidence type="ECO:0000256" key="1">
    <source>
        <dbReference type="SAM" id="Phobius"/>
    </source>
</evidence>
<keyword evidence="1" id="KW-1133">Transmembrane helix</keyword>
<feature type="transmembrane region" description="Helical" evidence="1">
    <location>
        <begin position="6"/>
        <end position="23"/>
    </location>
</feature>
<evidence type="ECO:0000313" key="4">
    <source>
        <dbReference type="Proteomes" id="UP000651208"/>
    </source>
</evidence>
<sequence length="416" mass="47883">MSGQVLIITCPALLITLTIVFIYRKFISVKFRITIPLSFYIISFCFLFILILETPIKKEIKDGDFNAMSELIRVYFPALTGNLLYVGLKPISTDIYSNFNEIEKFNEAVILPPKKTDNDLVVLIMGESSLVTRYSTYGYDKPTTPFMTEIFNQKNGCIVQNAHSTAALTRDSIPMTLSFNIPESDDNLFNNKSIIEMAKYNDYKTFWLASIQQSISSSFSTKFGFIARKSNYIEFTDNFDDISLSKLLEDRLKNDNSPKKFIFIHLRGSHKLYTSYDEIDKQALPNAEDYDLTIHHTDRVVKALYDVIKTYSDNYTLIYTSDHGEIVNIGHGFVKGIDQFLIPFMMISTKNEFNCQFIESFRATNGYLSGLMNKYILSNLLGYEIEPTILNQEKNNDRVYLSNNTVMPFLEFLEKN</sequence>
<evidence type="ECO:0000259" key="2">
    <source>
        <dbReference type="Pfam" id="PF00884"/>
    </source>
</evidence>
<dbReference type="EMBL" id="JABURY010000015">
    <property type="protein sequence ID" value="MBC9130900.1"/>
    <property type="molecule type" value="Genomic_DNA"/>
</dbReference>
<dbReference type="Proteomes" id="UP000651208">
    <property type="component" value="Unassembled WGS sequence"/>
</dbReference>
<keyword evidence="1" id="KW-0472">Membrane</keyword>
<dbReference type="Gene3D" id="3.40.720.10">
    <property type="entry name" value="Alkaline Phosphatase, subunit A"/>
    <property type="match status" value="1"/>
</dbReference>
<evidence type="ECO:0000313" key="3">
    <source>
        <dbReference type="EMBL" id="MBC9130900.1"/>
    </source>
</evidence>
<dbReference type="InterPro" id="IPR000917">
    <property type="entry name" value="Sulfatase_N"/>
</dbReference>
<comment type="caution">
    <text evidence="3">The sequence shown here is derived from an EMBL/GenBank/DDBJ whole genome shotgun (WGS) entry which is preliminary data.</text>
</comment>
<dbReference type="SUPFAM" id="SSF53649">
    <property type="entry name" value="Alkaline phosphatase-like"/>
    <property type="match status" value="1"/>
</dbReference>
<proteinExistence type="predicted"/>
<organism evidence="3 4">
    <name type="scientific">Frischella japonica</name>
    <dbReference type="NCBI Taxonomy" id="2741544"/>
    <lineage>
        <taxon>Bacteria</taxon>
        <taxon>Pseudomonadati</taxon>
        <taxon>Pseudomonadota</taxon>
        <taxon>Gammaproteobacteria</taxon>
        <taxon>Orbales</taxon>
        <taxon>Orbaceae</taxon>
        <taxon>Frischella</taxon>
    </lineage>
</organism>
<name>A0ABR7QXH2_9GAMM</name>
<dbReference type="InterPro" id="IPR040423">
    <property type="entry name" value="PEA_transferase"/>
</dbReference>
<keyword evidence="4" id="KW-1185">Reference proteome</keyword>
<dbReference type="Pfam" id="PF00884">
    <property type="entry name" value="Sulfatase"/>
    <property type="match status" value="1"/>
</dbReference>
<accession>A0ABR7QXH2</accession>
<dbReference type="PANTHER" id="PTHR30443">
    <property type="entry name" value="INNER MEMBRANE PROTEIN"/>
    <property type="match status" value="1"/>
</dbReference>
<feature type="transmembrane region" description="Helical" evidence="1">
    <location>
        <begin position="35"/>
        <end position="52"/>
    </location>
</feature>
<feature type="domain" description="Sulfatase N-terminal" evidence="2">
    <location>
        <begin position="120"/>
        <end position="351"/>
    </location>
</feature>
<dbReference type="InterPro" id="IPR017850">
    <property type="entry name" value="Alkaline_phosphatase_core_sf"/>
</dbReference>
<keyword evidence="1" id="KW-0812">Transmembrane</keyword>